<dbReference type="InterPro" id="IPR056789">
    <property type="entry name" value="LRR_R13L1-DRL21"/>
</dbReference>
<reference evidence="4 5" key="1">
    <citation type="journal article" date="2023" name="Plants (Basel)">
        <title>Bridging the Gap: Combining Genomics and Transcriptomics Approaches to Understand Stylosanthes scabra, an Orphan Legume from the Brazilian Caatinga.</title>
        <authorList>
            <person name="Ferreira-Neto J.R.C."/>
            <person name="da Silva M.D."/>
            <person name="Binneck E."/>
            <person name="de Melo N.F."/>
            <person name="da Silva R.H."/>
            <person name="de Melo A.L.T.M."/>
            <person name="Pandolfi V."/>
            <person name="Bustamante F.O."/>
            <person name="Brasileiro-Vidal A.C."/>
            <person name="Benko-Iseppon A.M."/>
        </authorList>
    </citation>
    <scope>NUCLEOTIDE SEQUENCE [LARGE SCALE GENOMIC DNA]</scope>
    <source>
        <tissue evidence="4">Leaves</tissue>
    </source>
</reference>
<feature type="non-terminal residue" evidence="4">
    <location>
        <position position="1"/>
    </location>
</feature>
<keyword evidence="5" id="KW-1185">Reference proteome</keyword>
<dbReference type="Pfam" id="PF25019">
    <property type="entry name" value="LRR_R13L1-DRL21"/>
    <property type="match status" value="1"/>
</dbReference>
<dbReference type="PANTHER" id="PTHR47186:SF18">
    <property type="entry name" value="RX N-TERMINAL DOMAIN-CONTAINING PROTEIN"/>
    <property type="match status" value="1"/>
</dbReference>
<dbReference type="InterPro" id="IPR058922">
    <property type="entry name" value="WHD_DRP"/>
</dbReference>
<evidence type="ECO:0000256" key="1">
    <source>
        <dbReference type="ARBA" id="ARBA00022737"/>
    </source>
</evidence>
<dbReference type="Proteomes" id="UP001341840">
    <property type="component" value="Unassembled WGS sequence"/>
</dbReference>
<dbReference type="InterPro" id="IPR032675">
    <property type="entry name" value="LRR_dom_sf"/>
</dbReference>
<proteinExistence type="predicted"/>
<feature type="domain" description="Disease resistance protein winged helix" evidence="2">
    <location>
        <begin position="2"/>
        <end position="67"/>
    </location>
</feature>
<accession>A0ABU6TNC7</accession>
<keyword evidence="1" id="KW-0677">Repeat</keyword>
<name>A0ABU6TNC7_9FABA</name>
<evidence type="ECO:0000259" key="3">
    <source>
        <dbReference type="Pfam" id="PF25019"/>
    </source>
</evidence>
<evidence type="ECO:0008006" key="6">
    <source>
        <dbReference type="Google" id="ProtNLM"/>
    </source>
</evidence>
<dbReference type="EMBL" id="JASCZI010091310">
    <property type="protein sequence ID" value="MED6149884.1"/>
    <property type="molecule type" value="Genomic_DNA"/>
</dbReference>
<sequence length="881" mass="99287">SYEFEKEDVICQWMAQGFLKTNESGKSIEDIGEANFGYLIKRSFLQPVFDYDDTLFFMMHNLVHDLAIYVFGESGKDLAAESSLKHGRSLRTIMPRYLPFEWESKFDSNELEPVIMKLSKHVFRVLSLSYSKITELPASIGRLTHLFYLNISYTELKELPDSICDLLNLQILILRDCLSLERLPDRLCNLVNLRKLDSRGSHLQRMPPDMHNLTSLRTLTEFIVSKTGARLADLAGMSNLKVLAITNMQNVADAKDASDAKLKEKKGLFTLELSWNYYLDDSNSWNGNEMEVLENLEPHKDLKILRVECFPSAGFPEWVGDPSYSSLRKLHLDYSENCESLPTLGLLPNLRELSIEGFKKVSSIGLEFYGEMTASQKPFQSLEVLNFFYMPEWKEWNIVEGMEFLNLVKLSILYCPKLVGDLPKKLPSLEKLEIVKCSSLVAPLPNVSDTCQVFVSYSYVKFSQKVREIKPEPNSSFQGTSTVSKIEEVPHESLMETKSVVSGFPLGHSPEETSAAVMHSHQVEAVTDSNSPMAKPDIPITTQAAAFNVETLFNEEAVDQQSSFQVLKVSSVSQLKSLPPMLHTLKIEGCESLEAIPNDLLTGLTALKELYLISCGFLRSLPSLGSVTTLYIHNCRRLESLSSSESKKQLHHLSIGSSCDSTTTLPLNLFHQLKSLCIWKCPNLLAFHFNEENICNLRFLESLEIRDCPRLKSFPEKGLHAPNLVSILLSECKSLENLPNSMASLKSLKSLFLHSCPEIESFPPGGLPSGLVFLSIVSCYKLRPQKDWGLHNLKSLSRFELKDGYIGKESFPEENLLPSSINFMSISMLKDLKKLDDKGFQQLNSLRALEIHCCEMLESLPDEGFPSSLEHLCVQGCSLLT</sequence>
<evidence type="ECO:0000259" key="2">
    <source>
        <dbReference type="Pfam" id="PF23559"/>
    </source>
</evidence>
<dbReference type="Pfam" id="PF23559">
    <property type="entry name" value="WHD_DRP"/>
    <property type="match status" value="1"/>
</dbReference>
<organism evidence="4 5">
    <name type="scientific">Stylosanthes scabra</name>
    <dbReference type="NCBI Taxonomy" id="79078"/>
    <lineage>
        <taxon>Eukaryota</taxon>
        <taxon>Viridiplantae</taxon>
        <taxon>Streptophyta</taxon>
        <taxon>Embryophyta</taxon>
        <taxon>Tracheophyta</taxon>
        <taxon>Spermatophyta</taxon>
        <taxon>Magnoliopsida</taxon>
        <taxon>eudicotyledons</taxon>
        <taxon>Gunneridae</taxon>
        <taxon>Pentapetalae</taxon>
        <taxon>rosids</taxon>
        <taxon>fabids</taxon>
        <taxon>Fabales</taxon>
        <taxon>Fabaceae</taxon>
        <taxon>Papilionoideae</taxon>
        <taxon>50 kb inversion clade</taxon>
        <taxon>dalbergioids sensu lato</taxon>
        <taxon>Dalbergieae</taxon>
        <taxon>Pterocarpus clade</taxon>
        <taxon>Stylosanthes</taxon>
    </lineage>
</organism>
<evidence type="ECO:0000313" key="4">
    <source>
        <dbReference type="EMBL" id="MED6149884.1"/>
    </source>
</evidence>
<gene>
    <name evidence="4" type="ORF">PIB30_066890</name>
</gene>
<comment type="caution">
    <text evidence="4">The sequence shown here is derived from an EMBL/GenBank/DDBJ whole genome shotgun (WGS) entry which is preliminary data.</text>
</comment>
<protein>
    <recommendedName>
        <fullName evidence="6">Disease resistance protein</fullName>
    </recommendedName>
</protein>
<dbReference type="Gene3D" id="3.80.10.10">
    <property type="entry name" value="Ribonuclease Inhibitor"/>
    <property type="match status" value="3"/>
</dbReference>
<feature type="domain" description="R13L1/DRL21-like LRR repeat region" evidence="3">
    <location>
        <begin position="231"/>
        <end position="357"/>
    </location>
</feature>
<dbReference type="SUPFAM" id="SSF52058">
    <property type="entry name" value="L domain-like"/>
    <property type="match status" value="2"/>
</dbReference>
<evidence type="ECO:0000313" key="5">
    <source>
        <dbReference type="Proteomes" id="UP001341840"/>
    </source>
</evidence>
<dbReference type="PANTHER" id="PTHR47186">
    <property type="entry name" value="LEUCINE-RICH REPEAT-CONTAINING PROTEIN 57"/>
    <property type="match status" value="1"/>
</dbReference>